<gene>
    <name evidence="1" type="ORF">L2A60_07325</name>
</gene>
<sequence length="200" mass="22274">MKKVAILMDGGYTRVIVRKAGKTYNPDYIERLAQAAVISQEMNAFDAEEVLRVLYYDCPPFNGKVKLPVSGEFKEFKDSGAWLDDLAERNLFAVRRGILKFRGFVPKTVPVAPATLKDADFKPDFEQKGVDMRIGLDIATYGDARTVDRLIVFTADTDCIPAFKRARKCGLQVVLADLPGGSVIGELRQHVDFVRSVTLP</sequence>
<evidence type="ECO:0000313" key="2">
    <source>
        <dbReference type="Proteomes" id="UP001521209"/>
    </source>
</evidence>
<dbReference type="CDD" id="cd18722">
    <property type="entry name" value="PIN_NicB-like"/>
    <property type="match status" value="1"/>
</dbReference>
<dbReference type="EMBL" id="JAKGBZ010000010">
    <property type="protein sequence ID" value="MCF3946493.1"/>
    <property type="molecule type" value="Genomic_DNA"/>
</dbReference>
<dbReference type="Gene3D" id="3.40.50.1010">
    <property type="entry name" value="5'-nuclease"/>
    <property type="match status" value="1"/>
</dbReference>
<comment type="caution">
    <text evidence="1">The sequence shown here is derived from an EMBL/GenBank/DDBJ whole genome shotgun (WGS) entry which is preliminary data.</text>
</comment>
<evidence type="ECO:0000313" key="1">
    <source>
        <dbReference type="EMBL" id="MCF3946493.1"/>
    </source>
</evidence>
<dbReference type="RefSeq" id="WP_235703726.1">
    <property type="nucleotide sequence ID" value="NZ_JAKGBZ010000010.1"/>
</dbReference>
<organism evidence="1 2">
    <name type="scientific">Acidiphilium iwatense</name>
    <dbReference type="NCBI Taxonomy" id="768198"/>
    <lineage>
        <taxon>Bacteria</taxon>
        <taxon>Pseudomonadati</taxon>
        <taxon>Pseudomonadota</taxon>
        <taxon>Alphaproteobacteria</taxon>
        <taxon>Acetobacterales</taxon>
        <taxon>Acidocellaceae</taxon>
        <taxon>Acidiphilium</taxon>
    </lineage>
</organism>
<protein>
    <submittedName>
        <fullName evidence="1">NYN domain-containing protein</fullName>
    </submittedName>
</protein>
<name>A0ABS9DUS7_9PROT</name>
<reference evidence="1 2" key="1">
    <citation type="submission" date="2022-01" db="EMBL/GenBank/DDBJ databases">
        <authorList>
            <person name="Won M."/>
            <person name="Kim S.-J."/>
            <person name="Kwon S.-W."/>
        </authorList>
    </citation>
    <scope>NUCLEOTIDE SEQUENCE [LARGE SCALE GENOMIC DNA]</scope>
    <source>
        <strain evidence="1 2">KCTC 23505</strain>
    </source>
</reference>
<proteinExistence type="predicted"/>
<keyword evidence="2" id="KW-1185">Reference proteome</keyword>
<accession>A0ABS9DUS7</accession>
<dbReference type="Proteomes" id="UP001521209">
    <property type="component" value="Unassembled WGS sequence"/>
</dbReference>